<reference evidence="1 2" key="1">
    <citation type="submission" date="2019-07" db="EMBL/GenBank/DDBJ databases">
        <title>Thalassofilum flectens gen. nov., sp. nov., a novel moderate thermophilic anaerobe from a shallow sea hot spring in Kunashir Island (Russia), representing a new family in the order Bacteroidales, and proposal of Thalassofilacea fam. nov.</title>
        <authorList>
            <person name="Kochetkova T.V."/>
            <person name="Podosokorskaya O.A."/>
            <person name="Novikov A."/>
            <person name="Elcheninov A.G."/>
            <person name="Toshchakov S.V."/>
            <person name="Kublanov I.V."/>
        </authorList>
    </citation>
    <scope>NUCLEOTIDE SEQUENCE [LARGE SCALE GENOMIC DNA]</scope>
    <source>
        <strain evidence="1 2">38-H</strain>
    </source>
</reference>
<sequence>MKIEQFENLDIWQEARELCKTIRVITEKENFSKNFNLKNQILSSCGSIMDNIAEGFERGGNKEFIQFLYVAKGSCGETRSQLYRAYDFGYISDSETKEIIEKTVILSKKISSLINYLKSSGYRGSKYKAEK</sequence>
<keyword evidence="2" id="KW-1185">Reference proteome</keyword>
<dbReference type="RefSeq" id="WP_173074795.1">
    <property type="nucleotide sequence ID" value="NZ_CP041345.1"/>
</dbReference>
<dbReference type="Pfam" id="PF05635">
    <property type="entry name" value="23S_rRNA_IVP"/>
    <property type="match status" value="1"/>
</dbReference>
<dbReference type="Proteomes" id="UP000500961">
    <property type="component" value="Chromosome"/>
</dbReference>
<evidence type="ECO:0000313" key="1">
    <source>
        <dbReference type="EMBL" id="QKG80238.1"/>
    </source>
</evidence>
<dbReference type="PANTHER" id="PTHR38471:SF2">
    <property type="entry name" value="FOUR HELIX BUNDLE PROTEIN"/>
    <property type="match status" value="1"/>
</dbReference>
<proteinExistence type="predicted"/>
<gene>
    <name evidence="1" type="ORF">FHG85_08175</name>
</gene>
<dbReference type="KEGG" id="ttz:FHG85_08175"/>
<dbReference type="Gene3D" id="1.20.1440.60">
    <property type="entry name" value="23S rRNA-intervening sequence"/>
    <property type="match status" value="1"/>
</dbReference>
<evidence type="ECO:0000313" key="2">
    <source>
        <dbReference type="Proteomes" id="UP000500961"/>
    </source>
</evidence>
<name>A0A7D4BEU8_9BACT</name>
<protein>
    <submittedName>
        <fullName evidence="1">Four helix bundle protein</fullName>
    </submittedName>
</protein>
<dbReference type="CDD" id="cd16377">
    <property type="entry name" value="23S_rRNA_IVP_like"/>
    <property type="match status" value="1"/>
</dbReference>
<dbReference type="PANTHER" id="PTHR38471">
    <property type="entry name" value="FOUR HELIX BUNDLE PROTEIN"/>
    <property type="match status" value="1"/>
</dbReference>
<dbReference type="InterPro" id="IPR012657">
    <property type="entry name" value="23S_rRNA-intervening_sequence"/>
</dbReference>
<dbReference type="AlphaFoldDB" id="A0A7D4BEU8"/>
<dbReference type="EMBL" id="CP041345">
    <property type="protein sequence ID" value="QKG80238.1"/>
    <property type="molecule type" value="Genomic_DNA"/>
</dbReference>
<organism evidence="1 2">
    <name type="scientific">Tenuifilum thalassicum</name>
    <dbReference type="NCBI Taxonomy" id="2590900"/>
    <lineage>
        <taxon>Bacteria</taxon>
        <taxon>Pseudomonadati</taxon>
        <taxon>Bacteroidota</taxon>
        <taxon>Bacteroidia</taxon>
        <taxon>Bacteroidales</taxon>
        <taxon>Tenuifilaceae</taxon>
        <taxon>Tenuifilum</taxon>
    </lineage>
</organism>
<accession>A0A7D4BEU8</accession>
<dbReference type="NCBIfam" id="TIGR02436">
    <property type="entry name" value="four helix bundle protein"/>
    <property type="match status" value="1"/>
</dbReference>
<dbReference type="SUPFAM" id="SSF158446">
    <property type="entry name" value="IVS-encoded protein-like"/>
    <property type="match status" value="1"/>
</dbReference>
<dbReference type="InterPro" id="IPR036583">
    <property type="entry name" value="23S_rRNA_IVS_sf"/>
</dbReference>